<dbReference type="eggNOG" id="ENOG502R6TF">
    <property type="taxonomic scope" value="Eukaryota"/>
</dbReference>
<dbReference type="PROSITE" id="PS50118">
    <property type="entry name" value="HMG_BOX_2"/>
    <property type="match status" value="1"/>
</dbReference>
<protein>
    <recommendedName>
        <fullName evidence="3">HMG box domain-containing protein</fullName>
    </recommendedName>
</protein>
<evidence type="ECO:0000313" key="4">
    <source>
        <dbReference type="EMBL" id="EDR29775.1"/>
    </source>
</evidence>
<evidence type="ECO:0000313" key="5">
    <source>
        <dbReference type="Proteomes" id="UP000008076"/>
    </source>
</evidence>
<keyword evidence="1" id="KW-0238">DNA-binding</keyword>
<dbReference type="OMA" id="MWADETE"/>
<dbReference type="OrthoDB" id="29385at2759"/>
<dbReference type="VEuPathDB" id="AmoebaDB:EDI_169910"/>
<dbReference type="SMART" id="SM00398">
    <property type="entry name" value="HMG"/>
    <property type="match status" value="1"/>
</dbReference>
<dbReference type="InterPro" id="IPR036910">
    <property type="entry name" value="HMG_box_dom_sf"/>
</dbReference>
<keyword evidence="5" id="KW-1185">Reference proteome</keyword>
<dbReference type="GO" id="GO:0005634">
    <property type="term" value="C:nucleus"/>
    <property type="evidence" value="ECO:0007669"/>
    <property type="project" value="UniProtKB-UniRule"/>
</dbReference>
<dbReference type="SUPFAM" id="SSF47095">
    <property type="entry name" value="HMG-box"/>
    <property type="match status" value="1"/>
</dbReference>
<accession>B0E6R7</accession>
<dbReference type="Gene3D" id="1.10.30.10">
    <property type="entry name" value="High mobility group box domain"/>
    <property type="match status" value="1"/>
</dbReference>
<feature type="DNA-binding region" description="HMG box" evidence="1">
    <location>
        <begin position="119"/>
        <end position="175"/>
    </location>
</feature>
<organism evidence="5">
    <name type="scientific">Entamoeba dispar (strain ATCC PRA-260 / SAW760)</name>
    <dbReference type="NCBI Taxonomy" id="370354"/>
    <lineage>
        <taxon>Eukaryota</taxon>
        <taxon>Amoebozoa</taxon>
        <taxon>Evosea</taxon>
        <taxon>Archamoebae</taxon>
        <taxon>Mastigamoebida</taxon>
        <taxon>Entamoebidae</taxon>
        <taxon>Entamoeba</taxon>
    </lineage>
</organism>
<gene>
    <name evidence="4" type="ORF">EDI_169910</name>
</gene>
<feature type="compositionally biased region" description="Polar residues" evidence="2">
    <location>
        <begin position="180"/>
        <end position="204"/>
    </location>
</feature>
<dbReference type="CDD" id="cd00084">
    <property type="entry name" value="HMG-box_SF"/>
    <property type="match status" value="1"/>
</dbReference>
<dbReference type="KEGG" id="edi:EDI_169910"/>
<feature type="compositionally biased region" description="Basic and acidic residues" evidence="2">
    <location>
        <begin position="157"/>
        <end position="167"/>
    </location>
</feature>
<name>B0E6R7_ENTDS</name>
<evidence type="ECO:0000259" key="3">
    <source>
        <dbReference type="PROSITE" id="PS50118"/>
    </source>
</evidence>
<dbReference type="RefSeq" id="XP_001734080.1">
    <property type="nucleotide sequence ID" value="XM_001734028.1"/>
</dbReference>
<dbReference type="Proteomes" id="UP000008076">
    <property type="component" value="Unassembled WGS sequence"/>
</dbReference>
<dbReference type="GeneID" id="5878974"/>
<evidence type="ECO:0000256" key="2">
    <source>
        <dbReference type="SAM" id="MobiDB-lite"/>
    </source>
</evidence>
<dbReference type="InterPro" id="IPR009071">
    <property type="entry name" value="HMG_box_dom"/>
</dbReference>
<keyword evidence="1" id="KW-0539">Nucleus</keyword>
<feature type="region of interest" description="Disordered" evidence="2">
    <location>
        <begin position="138"/>
        <end position="204"/>
    </location>
</feature>
<feature type="domain" description="HMG box" evidence="3">
    <location>
        <begin position="119"/>
        <end position="175"/>
    </location>
</feature>
<dbReference type="Pfam" id="PF00505">
    <property type="entry name" value="HMG_box"/>
    <property type="match status" value="1"/>
</dbReference>
<dbReference type="EMBL" id="DS547930">
    <property type="protein sequence ID" value="EDR29775.1"/>
    <property type="molecule type" value="Genomic_DNA"/>
</dbReference>
<dbReference type="AlphaFoldDB" id="B0E6R7"/>
<evidence type="ECO:0000256" key="1">
    <source>
        <dbReference type="PROSITE-ProRule" id="PRU00267"/>
    </source>
</evidence>
<proteinExistence type="predicted"/>
<reference evidence="5" key="1">
    <citation type="submission" date="2007-12" db="EMBL/GenBank/DDBJ databases">
        <title>Annotation of Entamoeba dispar SAW760.</title>
        <authorList>
            <person name="Lorenzi H."/>
            <person name="Inman J."/>
            <person name="Schobel S."/>
            <person name="Amedeo P."/>
            <person name="Caler E."/>
        </authorList>
    </citation>
    <scope>NUCLEOTIDE SEQUENCE [LARGE SCALE GENOMIC DNA]</scope>
    <source>
        <strain evidence="5">ATCC PRA-260 / SAW760</strain>
    </source>
</reference>
<dbReference type="GO" id="GO:0003677">
    <property type="term" value="F:DNA binding"/>
    <property type="evidence" value="ECO:0007669"/>
    <property type="project" value="UniProtKB-UniRule"/>
</dbReference>
<sequence>MNYANDFFPSGVYEQEPMNTMPVQTMDQDIKERKRKSAMYTEDIEELSHAVYIYWRAKEMVKTKEFDVDEANEKAERMWADETEEVRETFRRAAVVQDIMLGNAMGKKRRQGKSEYAQNRAEYNPFLLFCRDHRENVREKGSRGKGMSTLSSMWKQLPEEDKERYQELAKQNKAKDCIKTNDQPAQDQPPSIPQIINSLLSSNN</sequence>